<accession>A0ABR4JTG6</accession>
<reference evidence="2 3" key="1">
    <citation type="submission" date="2024-07" db="EMBL/GenBank/DDBJ databases">
        <title>Section-level genome sequencing and comparative genomics of Aspergillus sections Usti and Cavernicolus.</title>
        <authorList>
            <consortium name="Lawrence Berkeley National Laboratory"/>
            <person name="Nybo J.L."/>
            <person name="Vesth T.C."/>
            <person name="Theobald S."/>
            <person name="Frisvad J.C."/>
            <person name="Larsen T.O."/>
            <person name="Kjaerboelling I."/>
            <person name="Rothschild-Mancinelli K."/>
            <person name="Lyhne E.K."/>
            <person name="Kogle M.E."/>
            <person name="Barry K."/>
            <person name="Clum A."/>
            <person name="Na H."/>
            <person name="Ledsgaard L."/>
            <person name="Lin J."/>
            <person name="Lipzen A."/>
            <person name="Kuo A."/>
            <person name="Riley R."/>
            <person name="Mondo S."/>
            <person name="Labutti K."/>
            <person name="Haridas S."/>
            <person name="Pangalinan J."/>
            <person name="Salamov A.A."/>
            <person name="Simmons B.A."/>
            <person name="Magnuson J.K."/>
            <person name="Chen J."/>
            <person name="Drula E."/>
            <person name="Henrissat B."/>
            <person name="Wiebenga A."/>
            <person name="Lubbers R.J."/>
            <person name="Gomes A.C."/>
            <person name="Makela M.R."/>
            <person name="Stajich J."/>
            <person name="Grigoriev I.V."/>
            <person name="Mortensen U.H."/>
            <person name="De Vries R.P."/>
            <person name="Baker S.E."/>
            <person name="Andersen M.R."/>
        </authorList>
    </citation>
    <scope>NUCLEOTIDE SEQUENCE [LARGE SCALE GENOMIC DNA]</scope>
    <source>
        <strain evidence="2 3">CBS 123904</strain>
    </source>
</reference>
<keyword evidence="1" id="KW-0732">Signal</keyword>
<feature type="signal peptide" evidence="1">
    <location>
        <begin position="1"/>
        <end position="20"/>
    </location>
</feature>
<gene>
    <name evidence="2" type="ORF">BJY01DRAFT_215938</name>
</gene>
<evidence type="ECO:0000256" key="1">
    <source>
        <dbReference type="SAM" id="SignalP"/>
    </source>
</evidence>
<dbReference type="Proteomes" id="UP001610446">
    <property type="component" value="Unassembled WGS sequence"/>
</dbReference>
<evidence type="ECO:0000313" key="3">
    <source>
        <dbReference type="Proteomes" id="UP001610446"/>
    </source>
</evidence>
<comment type="caution">
    <text evidence="2">The sequence shown here is derived from an EMBL/GenBank/DDBJ whole genome shotgun (WGS) entry which is preliminary data.</text>
</comment>
<name>A0ABR4JTG6_9EURO</name>
<proteinExistence type="predicted"/>
<keyword evidence="3" id="KW-1185">Reference proteome</keyword>
<sequence>MARILLIGLGLLIGIESGRSEIVPVLLDDRLDHVPPAALKSHLEHRHDVIGEHLFDSFVAVCQRSPKNRYSSACQAFGC</sequence>
<feature type="chain" id="PRO_5046110510" evidence="1">
    <location>
        <begin position="21"/>
        <end position="79"/>
    </location>
</feature>
<evidence type="ECO:0000313" key="2">
    <source>
        <dbReference type="EMBL" id="KAL2843335.1"/>
    </source>
</evidence>
<organism evidence="2 3">
    <name type="scientific">Aspergillus pseudoustus</name>
    <dbReference type="NCBI Taxonomy" id="1810923"/>
    <lineage>
        <taxon>Eukaryota</taxon>
        <taxon>Fungi</taxon>
        <taxon>Dikarya</taxon>
        <taxon>Ascomycota</taxon>
        <taxon>Pezizomycotina</taxon>
        <taxon>Eurotiomycetes</taxon>
        <taxon>Eurotiomycetidae</taxon>
        <taxon>Eurotiales</taxon>
        <taxon>Aspergillaceae</taxon>
        <taxon>Aspergillus</taxon>
        <taxon>Aspergillus subgen. Nidulantes</taxon>
    </lineage>
</organism>
<protein>
    <submittedName>
        <fullName evidence="2">Uncharacterized protein</fullName>
    </submittedName>
</protein>
<dbReference type="EMBL" id="JBFXLU010000091">
    <property type="protein sequence ID" value="KAL2843335.1"/>
    <property type="molecule type" value="Genomic_DNA"/>
</dbReference>